<evidence type="ECO:0000313" key="2">
    <source>
        <dbReference type="EMBL" id="KAG5176004.1"/>
    </source>
</evidence>
<protein>
    <submittedName>
        <fullName evidence="2">Uncharacterized protein</fullName>
    </submittedName>
</protein>
<comment type="caution">
    <text evidence="2">The sequence shown here is derived from an EMBL/GenBank/DDBJ whole genome shotgun (WGS) entry which is preliminary data.</text>
</comment>
<dbReference type="AlphaFoldDB" id="A0A836C7Z0"/>
<reference evidence="2" key="1">
    <citation type="submission" date="2021-02" db="EMBL/GenBank/DDBJ databases">
        <title>First Annotated Genome of the Yellow-green Alga Tribonema minus.</title>
        <authorList>
            <person name="Mahan K.M."/>
        </authorList>
    </citation>
    <scope>NUCLEOTIDE SEQUENCE</scope>
    <source>
        <strain evidence="2">UTEX B ZZ1240</strain>
    </source>
</reference>
<organism evidence="2 3">
    <name type="scientific">Tribonema minus</name>
    <dbReference type="NCBI Taxonomy" id="303371"/>
    <lineage>
        <taxon>Eukaryota</taxon>
        <taxon>Sar</taxon>
        <taxon>Stramenopiles</taxon>
        <taxon>Ochrophyta</taxon>
        <taxon>PX clade</taxon>
        <taxon>Xanthophyceae</taxon>
        <taxon>Tribonematales</taxon>
        <taxon>Tribonemataceae</taxon>
        <taxon>Tribonema</taxon>
    </lineage>
</organism>
<evidence type="ECO:0000313" key="3">
    <source>
        <dbReference type="Proteomes" id="UP000664859"/>
    </source>
</evidence>
<feature type="region of interest" description="Disordered" evidence="1">
    <location>
        <begin position="156"/>
        <end position="176"/>
    </location>
</feature>
<dbReference type="EMBL" id="JAFCMP010000542">
    <property type="protein sequence ID" value="KAG5176004.1"/>
    <property type="molecule type" value="Genomic_DNA"/>
</dbReference>
<accession>A0A836C7Z0</accession>
<dbReference type="Proteomes" id="UP000664859">
    <property type="component" value="Unassembled WGS sequence"/>
</dbReference>
<proteinExistence type="predicted"/>
<keyword evidence="3" id="KW-1185">Reference proteome</keyword>
<sequence length="213" mass="22829">MLTLPPPLSSPLLPVLPVLPAPRSLGGKPVANLYDDLMSRRAGSRIDYQAECGAVMLIYDIQDPYKDDKDNAAQACLAAYAAIDLLLMHVLKKIDLAPAFLRTVLRLPMQLSDLRLEATKFTLSHCWIAAACDLHVGVTAMGPVAALVPTLPHPLPPPLPPPPPPPPVLQEGAPPPLQTAVRPLPLAQQQHQQQRSICGVVSSSAQHAVFELA</sequence>
<evidence type="ECO:0000256" key="1">
    <source>
        <dbReference type="SAM" id="MobiDB-lite"/>
    </source>
</evidence>
<name>A0A836C7Z0_9STRA</name>
<gene>
    <name evidence="2" type="ORF">JKP88DRAFT_283112</name>
</gene>